<reference evidence="1" key="1">
    <citation type="journal article" date="2023" name="Int. J. Syst. Evol. Microbiol.">
        <title>Collibacillus ludicampi gen. nov., sp. nov., a new soil bacterium of the family Alicyclobacillaceae.</title>
        <authorList>
            <person name="Jojima T."/>
            <person name="Ioku Y."/>
            <person name="Fukuta Y."/>
            <person name="Shirasaka N."/>
            <person name="Matsumura Y."/>
            <person name="Mori M."/>
        </authorList>
    </citation>
    <scope>NUCLEOTIDE SEQUENCE</scope>
    <source>
        <strain evidence="1">TP075</strain>
    </source>
</reference>
<keyword evidence="2" id="KW-1185">Reference proteome</keyword>
<evidence type="ECO:0000313" key="1">
    <source>
        <dbReference type="EMBL" id="GIM48423.1"/>
    </source>
</evidence>
<dbReference type="AlphaFoldDB" id="A0AAV4LKW4"/>
<organism evidence="1 2">
    <name type="scientific">Collibacillus ludicampi</name>
    <dbReference type="NCBI Taxonomy" id="2771369"/>
    <lineage>
        <taxon>Bacteria</taxon>
        <taxon>Bacillati</taxon>
        <taxon>Bacillota</taxon>
        <taxon>Bacilli</taxon>
        <taxon>Bacillales</taxon>
        <taxon>Alicyclobacillaceae</taxon>
        <taxon>Collibacillus</taxon>
    </lineage>
</organism>
<name>A0AAV4LKW4_9BACL</name>
<proteinExistence type="predicted"/>
<dbReference type="Proteomes" id="UP001057291">
    <property type="component" value="Unassembled WGS sequence"/>
</dbReference>
<dbReference type="EMBL" id="BOQE01000001">
    <property type="protein sequence ID" value="GIM48423.1"/>
    <property type="molecule type" value="Genomic_DNA"/>
</dbReference>
<comment type="caution">
    <text evidence="1">The sequence shown here is derived from an EMBL/GenBank/DDBJ whole genome shotgun (WGS) entry which is preliminary data.</text>
</comment>
<accession>A0AAV4LKW4</accession>
<sequence length="99" mass="11756">MSEYPRREIFYRQCLNSQRQSNESDIQYSQRMHWREAIHKECGIDPEDVTFVVKRLERTGFISEVTGAFFGYAGGEYVPTESFKRFMEYLSLHPFNKAS</sequence>
<protein>
    <submittedName>
        <fullName evidence="1">Uncharacterized protein</fullName>
    </submittedName>
</protein>
<evidence type="ECO:0000313" key="2">
    <source>
        <dbReference type="Proteomes" id="UP001057291"/>
    </source>
</evidence>
<gene>
    <name evidence="1" type="ORF">DNHGIG_39720</name>
</gene>